<evidence type="ECO:0000313" key="3">
    <source>
        <dbReference type="EMBL" id="MBB4675121.1"/>
    </source>
</evidence>
<dbReference type="Gene3D" id="3.40.50.720">
    <property type="entry name" value="NAD(P)-binding Rossmann-like Domain"/>
    <property type="match status" value="1"/>
</dbReference>
<evidence type="ECO:0000259" key="2">
    <source>
        <dbReference type="Pfam" id="PF01370"/>
    </source>
</evidence>
<dbReference type="Pfam" id="PF01370">
    <property type="entry name" value="Epimerase"/>
    <property type="match status" value="1"/>
</dbReference>
<dbReference type="InterPro" id="IPR036291">
    <property type="entry name" value="NAD(P)-bd_dom_sf"/>
</dbReference>
<comment type="similarity">
    <text evidence="1">Belongs to the NAD(P)-dependent epimerase/dehydratase family.</text>
</comment>
<dbReference type="RefSeq" id="WP_185001148.1">
    <property type="nucleotide sequence ID" value="NZ_BAAAUI010000026.1"/>
</dbReference>
<dbReference type="EMBL" id="JACHMH010000001">
    <property type="protein sequence ID" value="MBB4675121.1"/>
    <property type="molecule type" value="Genomic_DNA"/>
</dbReference>
<dbReference type="Proteomes" id="UP000533598">
    <property type="component" value="Unassembled WGS sequence"/>
</dbReference>
<dbReference type="SUPFAM" id="SSF51735">
    <property type="entry name" value="NAD(P)-binding Rossmann-fold domains"/>
    <property type="match status" value="1"/>
</dbReference>
<dbReference type="InterPro" id="IPR001509">
    <property type="entry name" value="Epimerase_deHydtase"/>
</dbReference>
<name>A0A7W7C838_9PSEU</name>
<evidence type="ECO:0000256" key="1">
    <source>
        <dbReference type="ARBA" id="ARBA00007637"/>
    </source>
</evidence>
<reference evidence="3 4" key="1">
    <citation type="submission" date="2020-08" db="EMBL/GenBank/DDBJ databases">
        <title>Sequencing the genomes of 1000 actinobacteria strains.</title>
        <authorList>
            <person name="Klenk H.-P."/>
        </authorList>
    </citation>
    <scope>NUCLEOTIDE SEQUENCE [LARGE SCALE GENOMIC DNA]</scope>
    <source>
        <strain evidence="3 4">DSM 44230</strain>
    </source>
</reference>
<proteinExistence type="inferred from homology"/>
<feature type="domain" description="NAD-dependent epimerase/dehydratase" evidence="2">
    <location>
        <begin position="12"/>
        <end position="233"/>
    </location>
</feature>
<sequence length="343" mass="37349">MSDLVPPAELTVLTGASGWFGRAYLAHLKDTAEGRIRVLVPAAAEVPAVLAAHPGVAVHVGDIADPEVTRRLLAGAEGASLVHAAGVIHPHRTAEFTRVNVLGTQALLAAARAAGVRRLTHISSNSPFGVNPRPDEVFRHSEPYRPYLGYGESKMHAEIAVLAANGEGLETTVVRPPWFYGEWQPARQTTFFSLCRHGRFPLLGDGSMRRSMTYVGNLIQGVELAARHVKAAGNGYWVADERPYPMREIVTTVRQVLREEGYAISKRQVRLPLALGALAERADRLVQATGRYSQELHVLGELDKTIACDVATTTADLGYRPSVALADGMRRSIRWCRSRGIDL</sequence>
<dbReference type="AlphaFoldDB" id="A0A7W7C838"/>
<keyword evidence="4" id="KW-1185">Reference proteome</keyword>
<comment type="caution">
    <text evidence="3">The sequence shown here is derived from an EMBL/GenBank/DDBJ whole genome shotgun (WGS) entry which is preliminary data.</text>
</comment>
<evidence type="ECO:0000313" key="4">
    <source>
        <dbReference type="Proteomes" id="UP000533598"/>
    </source>
</evidence>
<gene>
    <name evidence="3" type="ORF">HNR67_001239</name>
</gene>
<accession>A0A7W7C838</accession>
<dbReference type="PANTHER" id="PTHR43000">
    <property type="entry name" value="DTDP-D-GLUCOSE 4,6-DEHYDRATASE-RELATED"/>
    <property type="match status" value="1"/>
</dbReference>
<organism evidence="3 4">
    <name type="scientific">Crossiella cryophila</name>
    <dbReference type="NCBI Taxonomy" id="43355"/>
    <lineage>
        <taxon>Bacteria</taxon>
        <taxon>Bacillati</taxon>
        <taxon>Actinomycetota</taxon>
        <taxon>Actinomycetes</taxon>
        <taxon>Pseudonocardiales</taxon>
        <taxon>Pseudonocardiaceae</taxon>
        <taxon>Crossiella</taxon>
    </lineage>
</organism>
<protein>
    <submittedName>
        <fullName evidence="3">Nucleoside-diphosphate-sugar epimerase</fullName>
    </submittedName>
</protein>